<keyword evidence="5 6" id="KW-0269">Exonuclease</keyword>
<feature type="compositionally biased region" description="Basic residues" evidence="8">
    <location>
        <begin position="388"/>
        <end position="410"/>
    </location>
</feature>
<dbReference type="EMBL" id="CP141261">
    <property type="protein sequence ID" value="WRL64827.1"/>
    <property type="molecule type" value="Genomic_DNA"/>
</dbReference>
<feature type="compositionally biased region" description="Basic residues" evidence="8">
    <location>
        <begin position="354"/>
        <end position="364"/>
    </location>
</feature>
<dbReference type="Proteomes" id="UP001324287">
    <property type="component" value="Chromosome"/>
</dbReference>
<name>A0ABZ1B1Z2_9ACTN</name>
<dbReference type="PANTHER" id="PTHR30008:SF0">
    <property type="entry name" value="EXODEOXYRIBONUCLEASE 7 LARGE SUBUNIT"/>
    <property type="match status" value="1"/>
</dbReference>
<evidence type="ECO:0000256" key="5">
    <source>
        <dbReference type="ARBA" id="ARBA00022839"/>
    </source>
</evidence>
<comment type="subcellular location">
    <subcellularLocation>
        <location evidence="6">Cytoplasm</location>
    </subcellularLocation>
</comment>
<dbReference type="InterPro" id="IPR037004">
    <property type="entry name" value="Exonuc_VII_ssu_sf"/>
</dbReference>
<dbReference type="InterPro" id="IPR003761">
    <property type="entry name" value="Exonuc_VII_S"/>
</dbReference>
<reference evidence="11 12" key="1">
    <citation type="submission" date="2023-12" db="EMBL/GenBank/DDBJ databases">
        <title>Blastococcus brunescens sp. nov., an actonobacterium isolated from sandstone collected in sahara desert.</title>
        <authorList>
            <person name="Gtari M."/>
            <person name="Ghodhbane F."/>
        </authorList>
    </citation>
    <scope>NUCLEOTIDE SEQUENCE [LARGE SCALE GENOMIC DNA]</scope>
    <source>
        <strain evidence="11 12">BMG 8361</strain>
    </source>
</reference>
<feature type="region of interest" description="Disordered" evidence="8">
    <location>
        <begin position="571"/>
        <end position="597"/>
    </location>
</feature>
<dbReference type="InterPro" id="IPR003753">
    <property type="entry name" value="Exonuc_VII_L"/>
</dbReference>
<protein>
    <recommendedName>
        <fullName evidence="6 7">Multifunctional fusion protein</fullName>
    </recommendedName>
    <domain>
        <recommendedName>
            <fullName evidence="6">Exodeoxyribonuclease 7 small subunit</fullName>
            <ecNumber evidence="6">3.1.11.6</ecNumber>
        </recommendedName>
        <alternativeName>
            <fullName evidence="6">Exodeoxyribonuclease VII small subunit</fullName>
            <shortName evidence="6">Exonuclease VII small subunit</shortName>
        </alternativeName>
    </domain>
    <domain>
        <recommendedName>
            <fullName evidence="7">Exodeoxyribonuclease 7 large subunit</fullName>
        </recommendedName>
        <alternativeName>
            <fullName evidence="7">Exodeoxyribonuclease VII large subunit</fullName>
            <shortName evidence="7">Exonuclease VII large subunit</shortName>
        </alternativeName>
    </domain>
</protein>
<proteinExistence type="inferred from homology"/>
<feature type="domain" description="OB-fold nucleic acid binding" evidence="10">
    <location>
        <begin position="12"/>
        <end position="106"/>
    </location>
</feature>
<evidence type="ECO:0000256" key="2">
    <source>
        <dbReference type="ARBA" id="ARBA00022490"/>
    </source>
</evidence>
<gene>
    <name evidence="7 11" type="primary">xseA</name>
    <name evidence="6" type="synonym">xseB</name>
    <name evidence="11" type="ORF">U6N30_03510</name>
</gene>
<feature type="compositionally biased region" description="Low complexity" evidence="8">
    <location>
        <begin position="415"/>
        <end position="433"/>
    </location>
</feature>
<evidence type="ECO:0000313" key="12">
    <source>
        <dbReference type="Proteomes" id="UP001324287"/>
    </source>
</evidence>
<feature type="domain" description="Exonuclease VII large subunit C-terminal" evidence="9">
    <location>
        <begin position="129"/>
        <end position="428"/>
    </location>
</feature>
<dbReference type="Pfam" id="PF02609">
    <property type="entry name" value="Exonuc_VII_S"/>
    <property type="match status" value="1"/>
</dbReference>
<evidence type="ECO:0000256" key="1">
    <source>
        <dbReference type="ARBA" id="ARBA00009998"/>
    </source>
</evidence>
<comment type="catalytic activity">
    <reaction evidence="6">
        <text>Exonucleolytic cleavage in either 5'- to 3'- or 3'- to 5'-direction to yield nucleoside 5'-phosphates.</text>
        <dbReference type="EC" id="3.1.11.6"/>
    </reaction>
</comment>
<evidence type="ECO:0000256" key="8">
    <source>
        <dbReference type="SAM" id="MobiDB-lite"/>
    </source>
</evidence>
<evidence type="ECO:0000256" key="6">
    <source>
        <dbReference type="HAMAP-Rule" id="MF_00337"/>
    </source>
</evidence>
<accession>A0ABZ1B1Z2</accession>
<dbReference type="NCBIfam" id="TIGR00237">
    <property type="entry name" value="xseA"/>
    <property type="match status" value="1"/>
</dbReference>
<feature type="region of interest" description="Disordered" evidence="8">
    <location>
        <begin position="481"/>
        <end position="537"/>
    </location>
</feature>
<dbReference type="HAMAP" id="MF_00378">
    <property type="entry name" value="Exonuc_7_L"/>
    <property type="match status" value="1"/>
</dbReference>
<comment type="similarity">
    <text evidence="7">Belongs to the XseA family.</text>
</comment>
<dbReference type="PANTHER" id="PTHR30008">
    <property type="entry name" value="EXODEOXYRIBONUCLEASE 7 LARGE SUBUNIT"/>
    <property type="match status" value="1"/>
</dbReference>
<dbReference type="NCBIfam" id="NF002139">
    <property type="entry name" value="PRK00977.1-3"/>
    <property type="match status" value="1"/>
</dbReference>
<feature type="compositionally biased region" description="Basic and acidic residues" evidence="8">
    <location>
        <begin position="365"/>
        <end position="384"/>
    </location>
</feature>
<dbReference type="GO" id="GO:0008855">
    <property type="term" value="F:exodeoxyribonuclease VII activity"/>
    <property type="evidence" value="ECO:0007669"/>
    <property type="project" value="UniProtKB-EC"/>
</dbReference>
<comment type="function">
    <text evidence="6">Bidirectionally degrades single-stranded DNA into large acid-insoluble oligonucleotides, which are then degraded further into small acid-soluble oligonucleotides.</text>
</comment>
<feature type="region of interest" description="Disordered" evidence="8">
    <location>
        <begin position="645"/>
        <end position="685"/>
    </location>
</feature>
<dbReference type="Pfam" id="PF13742">
    <property type="entry name" value="tRNA_anti_2"/>
    <property type="match status" value="1"/>
</dbReference>
<dbReference type="NCBIfam" id="TIGR01280">
    <property type="entry name" value="xseB"/>
    <property type="match status" value="1"/>
</dbReference>
<feature type="region of interest" description="Disordered" evidence="8">
    <location>
        <begin position="334"/>
        <end position="433"/>
    </location>
</feature>
<evidence type="ECO:0000256" key="7">
    <source>
        <dbReference type="HAMAP-Rule" id="MF_00378"/>
    </source>
</evidence>
<sequence>MTAPSSPEAPWPVRTVARKIADWIGRLGEVWVEGQVAQLSRRGGAATVFLTLRDPAADLSIPVTCHRDVAERLGLELTEGARVIVRARPDYYVARGSFSLRATEIRAVGLGELLARIERIRRLLAAEGLFDAARKRPLPFAPAVVGVITGRDSAAERDVLVTARRRWPAIRFAMVNCAVQGPQAAQNVIDGLRRLDADPAVEVIVIARGGGSVEDLLPFSDEGLVRAIAATRTPVVTAVGHETDTTLVDHVADVRAATPTDAAHRVVPEIGEQRRLVDGLRARARQLLTGRVEQQERWLESMRTRPVLASPDRLLHGREEDVVSLRTRARRSLVHRVEEPSATSSTPGPGWPPCRRRPPRPRLRRAPEDRRDPGARPGGGDRRGAAARARRRRPADRAGRLRHRRPHRRGWAVMSSAENAATSSEAAEPTTTYEQAREELADVVRRLEAGGLTLEDSLALWERGEELATLCRHWLDRARSAWRRPRRRTSPTGPDRRRRTSGRPDQVAVCADHEARGGHRRDHPVGATPQDPRHPQVVRPVVGGVVGQRVTRTVVEAAGEGVAHVRRHERARWRHRHPRRHPRHHSAGTRTAGGRGPVVTAGAVGTRGHRCSFEAGEGTRVAGGAEASRTPPRVDTRRTREIPARDVRHRIVMSRPHRVVSRGRAPPTPPPSAAPRRTPSHSPGR</sequence>
<dbReference type="RefSeq" id="WP_324276152.1">
    <property type="nucleotide sequence ID" value="NZ_CP141261.1"/>
</dbReference>
<feature type="compositionally biased region" description="Basic residues" evidence="8">
    <location>
        <begin position="571"/>
        <end position="587"/>
    </location>
</feature>
<dbReference type="Gene3D" id="1.10.287.1040">
    <property type="entry name" value="Exonuclease VII, small subunit"/>
    <property type="match status" value="1"/>
</dbReference>
<keyword evidence="4 6" id="KW-0378">Hydrolase</keyword>
<dbReference type="EC" id="3.1.11.6" evidence="6"/>
<dbReference type="InterPro" id="IPR020579">
    <property type="entry name" value="Exonuc_VII_lsu_C"/>
</dbReference>
<organism evidence="11 12">
    <name type="scientific">Blastococcus brunescens</name>
    <dbReference type="NCBI Taxonomy" id="1564165"/>
    <lineage>
        <taxon>Bacteria</taxon>
        <taxon>Bacillati</taxon>
        <taxon>Actinomycetota</taxon>
        <taxon>Actinomycetes</taxon>
        <taxon>Geodermatophilales</taxon>
        <taxon>Geodermatophilaceae</taxon>
        <taxon>Blastococcus</taxon>
    </lineage>
</organism>
<dbReference type="SUPFAM" id="SSF116842">
    <property type="entry name" value="XseB-like"/>
    <property type="match status" value="1"/>
</dbReference>
<keyword evidence="2 6" id="KW-0963">Cytoplasm</keyword>
<keyword evidence="12" id="KW-1185">Reference proteome</keyword>
<dbReference type="InterPro" id="IPR025824">
    <property type="entry name" value="OB-fold_nuc-bd_dom"/>
</dbReference>
<dbReference type="Pfam" id="PF02601">
    <property type="entry name" value="Exonuc_VII_L"/>
    <property type="match status" value="1"/>
</dbReference>
<evidence type="ECO:0000259" key="9">
    <source>
        <dbReference type="Pfam" id="PF02601"/>
    </source>
</evidence>
<evidence type="ECO:0000259" key="10">
    <source>
        <dbReference type="Pfam" id="PF13742"/>
    </source>
</evidence>
<comment type="subunit">
    <text evidence="6">Heterooligomer composed of large and small subunits.</text>
</comment>
<evidence type="ECO:0000313" key="11">
    <source>
        <dbReference type="EMBL" id="WRL64827.1"/>
    </source>
</evidence>
<evidence type="ECO:0000256" key="3">
    <source>
        <dbReference type="ARBA" id="ARBA00022722"/>
    </source>
</evidence>
<comment type="similarity">
    <text evidence="1 6">Belongs to the XseB family.</text>
</comment>
<dbReference type="HAMAP" id="MF_00337">
    <property type="entry name" value="Exonuc_7_S"/>
    <property type="match status" value="1"/>
</dbReference>
<keyword evidence="3 6" id="KW-0540">Nuclease</keyword>
<feature type="compositionally biased region" description="Low complexity" evidence="8">
    <location>
        <begin position="674"/>
        <end position="685"/>
    </location>
</feature>
<feature type="compositionally biased region" description="Basic residues" evidence="8">
    <location>
        <begin position="647"/>
        <end position="661"/>
    </location>
</feature>
<dbReference type="CDD" id="cd04489">
    <property type="entry name" value="ExoVII_LU_OBF"/>
    <property type="match status" value="1"/>
</dbReference>
<evidence type="ECO:0000256" key="4">
    <source>
        <dbReference type="ARBA" id="ARBA00022801"/>
    </source>
</evidence>